<sequence length="74" mass="8454">MDIFKKQESNVRSYSNNFPVVFRKAKGCWLETEQGERYLDFLAGAGSLNYGHNNPVLKQALLEYIEMDGITHGL</sequence>
<comment type="caution">
    <text evidence="5">The sequence shown here is derived from an EMBL/GenBank/DDBJ whole genome shotgun (WGS) entry which is preliminary data.</text>
</comment>
<dbReference type="Pfam" id="PF00202">
    <property type="entry name" value="Aminotran_3"/>
    <property type="match status" value="1"/>
</dbReference>
<dbReference type="EMBL" id="NIXT01005384">
    <property type="protein sequence ID" value="OXE13028.1"/>
    <property type="molecule type" value="Genomic_DNA"/>
</dbReference>
<dbReference type="InterPro" id="IPR015422">
    <property type="entry name" value="PyrdxlP-dep_Trfase_small"/>
</dbReference>
<reference evidence="5 6" key="1">
    <citation type="journal article" date="2017" name="Appl. Environ. Microbiol.">
        <title>Parallel evolution of two clades of a major Atlantic endemic Vibrio parahaemolyticus pathogen lineage by independent acquisition of related pathogenicity islands.</title>
        <authorList>
            <person name="Xu F."/>
            <person name="Gonzalez-Escalona N."/>
            <person name="Drees K.P."/>
            <person name="Sebra R.P."/>
            <person name="Cooper V.S."/>
            <person name="Jones S.H."/>
            <person name="Whistler C.A."/>
        </authorList>
    </citation>
    <scope>NUCLEOTIDE SEQUENCE [LARGE SCALE GENOMIC DNA]</scope>
    <source>
        <strain evidence="5 6">MAVP-3</strain>
    </source>
</reference>
<evidence type="ECO:0000256" key="2">
    <source>
        <dbReference type="ARBA" id="ARBA00008954"/>
    </source>
</evidence>
<name>A0A227I3S8_VIBPH</name>
<organism evidence="5 6">
    <name type="scientific">Vibrio parahaemolyticus</name>
    <dbReference type="NCBI Taxonomy" id="670"/>
    <lineage>
        <taxon>Bacteria</taxon>
        <taxon>Pseudomonadati</taxon>
        <taxon>Pseudomonadota</taxon>
        <taxon>Gammaproteobacteria</taxon>
        <taxon>Vibrionales</taxon>
        <taxon>Vibrionaceae</taxon>
        <taxon>Vibrio</taxon>
    </lineage>
</organism>
<evidence type="ECO:0000256" key="1">
    <source>
        <dbReference type="ARBA" id="ARBA00001933"/>
    </source>
</evidence>
<dbReference type="SUPFAM" id="SSF53383">
    <property type="entry name" value="PLP-dependent transferases"/>
    <property type="match status" value="1"/>
</dbReference>
<evidence type="ECO:0000256" key="3">
    <source>
        <dbReference type="ARBA" id="ARBA00022576"/>
    </source>
</evidence>
<dbReference type="GO" id="GO:0008483">
    <property type="term" value="F:transaminase activity"/>
    <property type="evidence" value="ECO:0007669"/>
    <property type="project" value="UniProtKB-KW"/>
</dbReference>
<dbReference type="Proteomes" id="UP000214596">
    <property type="component" value="Unassembled WGS sequence"/>
</dbReference>
<dbReference type="AlphaFoldDB" id="A0A227I3S8"/>
<feature type="non-terminal residue" evidence="5">
    <location>
        <position position="74"/>
    </location>
</feature>
<comment type="cofactor">
    <cofactor evidence="1">
        <name>pyridoxal 5'-phosphate</name>
        <dbReference type="ChEBI" id="CHEBI:597326"/>
    </cofactor>
</comment>
<dbReference type="PANTHER" id="PTHR43552:SF2">
    <property type="entry name" value="DIAMINOBUTYRATE--2-OXOGLUTARATE TRANSAMINASE"/>
    <property type="match status" value="1"/>
</dbReference>
<accession>A0A227I3S8</accession>
<evidence type="ECO:0000256" key="4">
    <source>
        <dbReference type="ARBA" id="ARBA00022679"/>
    </source>
</evidence>
<dbReference type="GO" id="GO:0030170">
    <property type="term" value="F:pyridoxal phosphate binding"/>
    <property type="evidence" value="ECO:0007669"/>
    <property type="project" value="InterPro"/>
</dbReference>
<evidence type="ECO:0000313" key="6">
    <source>
        <dbReference type="Proteomes" id="UP000214596"/>
    </source>
</evidence>
<dbReference type="InterPro" id="IPR004637">
    <property type="entry name" value="Dat"/>
</dbReference>
<proteinExistence type="inferred from homology"/>
<keyword evidence="4" id="KW-0808">Transferase</keyword>
<dbReference type="Gene3D" id="3.90.1150.10">
    <property type="entry name" value="Aspartate Aminotransferase, domain 1"/>
    <property type="match status" value="1"/>
</dbReference>
<keyword evidence="3" id="KW-0032">Aminotransferase</keyword>
<dbReference type="InterPro" id="IPR005814">
    <property type="entry name" value="Aminotrans_3"/>
</dbReference>
<dbReference type="InterPro" id="IPR015424">
    <property type="entry name" value="PyrdxlP-dep_Trfase"/>
</dbReference>
<evidence type="ECO:0008006" key="7">
    <source>
        <dbReference type="Google" id="ProtNLM"/>
    </source>
</evidence>
<gene>
    <name evidence="5" type="ORF">CA163_38605</name>
</gene>
<comment type="similarity">
    <text evidence="2">Belongs to the class-III pyridoxal-phosphate-dependent aminotransferase family.</text>
</comment>
<dbReference type="PANTHER" id="PTHR43552">
    <property type="entry name" value="DIAMINOBUTYRATE--2-OXOGLUTARATE AMINOTRANSFERASE"/>
    <property type="match status" value="1"/>
</dbReference>
<protein>
    <recommendedName>
        <fullName evidence="7">Diaminobutyrate--2-oxoglutarate transaminase</fullName>
    </recommendedName>
</protein>
<evidence type="ECO:0000313" key="5">
    <source>
        <dbReference type="EMBL" id="OXE13028.1"/>
    </source>
</evidence>